<feature type="coiled-coil region" evidence="2">
    <location>
        <begin position="167"/>
        <end position="201"/>
    </location>
</feature>
<dbReference type="PANTHER" id="PTHR21683">
    <property type="entry name" value="COILED-COIL DOMAIN-CONTAINING PROTEIN 42 LIKE-2-LIKE-RELATED"/>
    <property type="match status" value="1"/>
</dbReference>
<feature type="compositionally biased region" description="Basic residues" evidence="3">
    <location>
        <begin position="64"/>
        <end position="74"/>
    </location>
</feature>
<protein>
    <recommendedName>
        <fullName evidence="4">DUF4200 domain-containing protein</fullName>
    </recommendedName>
</protein>
<gene>
    <name evidence="5" type="ORF">DUI87_24439</name>
</gene>
<feature type="coiled-coil region" evidence="2">
    <location>
        <begin position="234"/>
        <end position="261"/>
    </location>
</feature>
<dbReference type="STRING" id="333673.A0A3M0JD47"/>
<dbReference type="PANTHER" id="PTHR21683:SF3">
    <property type="entry name" value="CILIA AND FLAGELLA ASSOCIATED PROTEIN 100"/>
    <property type="match status" value="1"/>
</dbReference>
<proteinExistence type="predicted"/>
<dbReference type="InterPro" id="IPR025252">
    <property type="entry name" value="DUF4200"/>
</dbReference>
<dbReference type="GO" id="GO:0005856">
    <property type="term" value="C:cytoskeleton"/>
    <property type="evidence" value="ECO:0007669"/>
    <property type="project" value="UniProtKB-ARBA"/>
</dbReference>
<feature type="compositionally biased region" description="Basic and acidic residues" evidence="3">
    <location>
        <begin position="284"/>
        <end position="293"/>
    </location>
</feature>
<keyword evidence="1 2" id="KW-0175">Coiled coil</keyword>
<sequence>METLLALSESTEEDGENPKKNPFKVPSDTELFSMRDKEIKKAQAEHEKRKTMKVHEKTTYSTKMKAKSGLRKALKREEEEESRKEATCEERLKVLQEVLSRKLAMKKVENRLCLCSGAAQLGDSIKQRPVRDGGAAGLWLTDYAFDRETFHGYLQDRKRIFFLEHAISVKRGEIQKMENIAKNEEKKLKKAERRMEKDAAMFDKFLKENHNNSVEALRIARRETSAKTKKITEIQGITTEIKKIQSDISRLEDTLQEYKMYRDILYHLSPKEWQEEHRRRHKKEKDMKTESRINEGSASPPSTTEQDQGLTARTNTAHSISFTDMPSSLLFSESLDFRSRDVRPQLKHFLKPLLSRELSSLEDAESEISSDEDEEPELYFTDPEQLLIIFMEMLDENLSFVLNSQDIAESWNKVQQAFITTRESMEKELPALKQQVNTLRASVAKEEEKVADLKLKVQLFSSGEHETDDQDKMLTSLNKKVLEVYFHCTGDNETNLPTVEMLKVIEKQLNDLLDSVERIPPAKIEKAVKAIRKEQRARLREEKQKQAKQQQDEGLKRDMERSQVPEEKKTMALPSNPPARKEKSQGNR</sequence>
<comment type="caution">
    <text evidence="5">The sequence shown here is derived from an EMBL/GenBank/DDBJ whole genome shotgun (WGS) entry which is preliminary data.</text>
</comment>
<evidence type="ECO:0000313" key="5">
    <source>
        <dbReference type="EMBL" id="RMB98895.1"/>
    </source>
</evidence>
<dbReference type="EMBL" id="QRBI01000151">
    <property type="protein sequence ID" value="RMB98895.1"/>
    <property type="molecule type" value="Genomic_DNA"/>
</dbReference>
<feature type="compositionally biased region" description="Basic and acidic residues" evidence="3">
    <location>
        <begin position="75"/>
        <end position="86"/>
    </location>
</feature>
<feature type="coiled-coil region" evidence="2">
    <location>
        <begin position="422"/>
        <end position="456"/>
    </location>
</feature>
<feature type="domain" description="DUF4200" evidence="4">
    <location>
        <begin position="153"/>
        <end position="271"/>
    </location>
</feature>
<name>A0A3M0JD47_HIRRU</name>
<dbReference type="Pfam" id="PF13863">
    <property type="entry name" value="DUF4200"/>
    <property type="match status" value="1"/>
</dbReference>
<feature type="compositionally biased region" description="Basic and acidic residues" evidence="3">
    <location>
        <begin position="579"/>
        <end position="588"/>
    </location>
</feature>
<feature type="region of interest" description="Disordered" evidence="3">
    <location>
        <begin position="533"/>
        <end position="588"/>
    </location>
</feature>
<evidence type="ECO:0000256" key="3">
    <source>
        <dbReference type="SAM" id="MobiDB-lite"/>
    </source>
</evidence>
<feature type="compositionally biased region" description="Polar residues" evidence="3">
    <location>
        <begin position="294"/>
        <end position="312"/>
    </location>
</feature>
<dbReference type="AlphaFoldDB" id="A0A3M0JD47"/>
<evidence type="ECO:0000256" key="1">
    <source>
        <dbReference type="ARBA" id="ARBA00023054"/>
    </source>
</evidence>
<dbReference type="InterPro" id="IPR051147">
    <property type="entry name" value="CFAP_domain-containing"/>
</dbReference>
<reference evidence="5 6" key="1">
    <citation type="submission" date="2018-07" db="EMBL/GenBank/DDBJ databases">
        <title>A high quality draft genome assembly of the barn swallow (H. rustica rustica).</title>
        <authorList>
            <person name="Formenti G."/>
            <person name="Chiara M."/>
            <person name="Poveda L."/>
            <person name="Francoijs K.-J."/>
            <person name="Bonisoli-Alquati A."/>
            <person name="Canova L."/>
            <person name="Gianfranceschi L."/>
            <person name="Horner D.S."/>
            <person name="Saino N."/>
        </authorList>
    </citation>
    <scope>NUCLEOTIDE SEQUENCE [LARGE SCALE GENOMIC DNA]</scope>
    <source>
        <strain evidence="5">Chelidonia</strain>
        <tissue evidence="5">Blood</tissue>
    </source>
</reference>
<organism evidence="5 6">
    <name type="scientific">Hirundo rustica rustica</name>
    <dbReference type="NCBI Taxonomy" id="333673"/>
    <lineage>
        <taxon>Eukaryota</taxon>
        <taxon>Metazoa</taxon>
        <taxon>Chordata</taxon>
        <taxon>Craniata</taxon>
        <taxon>Vertebrata</taxon>
        <taxon>Euteleostomi</taxon>
        <taxon>Archelosauria</taxon>
        <taxon>Archosauria</taxon>
        <taxon>Dinosauria</taxon>
        <taxon>Saurischia</taxon>
        <taxon>Theropoda</taxon>
        <taxon>Coelurosauria</taxon>
        <taxon>Aves</taxon>
        <taxon>Neognathae</taxon>
        <taxon>Neoaves</taxon>
        <taxon>Telluraves</taxon>
        <taxon>Australaves</taxon>
        <taxon>Passeriformes</taxon>
        <taxon>Sylvioidea</taxon>
        <taxon>Hirundinidae</taxon>
        <taxon>Hirundo</taxon>
    </lineage>
</organism>
<evidence type="ECO:0000256" key="2">
    <source>
        <dbReference type="SAM" id="Coils"/>
    </source>
</evidence>
<keyword evidence="6" id="KW-1185">Reference proteome</keyword>
<feature type="region of interest" description="Disordered" evidence="3">
    <location>
        <begin position="274"/>
        <end position="312"/>
    </location>
</feature>
<feature type="region of interest" description="Disordered" evidence="3">
    <location>
        <begin position="1"/>
        <end position="86"/>
    </location>
</feature>
<feature type="compositionally biased region" description="Basic and acidic residues" evidence="3">
    <location>
        <begin position="33"/>
        <end position="58"/>
    </location>
</feature>
<evidence type="ECO:0000313" key="6">
    <source>
        <dbReference type="Proteomes" id="UP000269221"/>
    </source>
</evidence>
<accession>A0A3M0JD47</accession>
<evidence type="ECO:0000259" key="4">
    <source>
        <dbReference type="Pfam" id="PF13863"/>
    </source>
</evidence>
<feature type="compositionally biased region" description="Basic and acidic residues" evidence="3">
    <location>
        <begin position="533"/>
        <end position="570"/>
    </location>
</feature>
<dbReference type="OrthoDB" id="10264063at2759"/>
<dbReference type="Proteomes" id="UP000269221">
    <property type="component" value="Unassembled WGS sequence"/>
</dbReference>